<dbReference type="EMBL" id="JAVRFI010000002">
    <property type="protein sequence ID" value="MDT0448530.1"/>
    <property type="molecule type" value="Genomic_DNA"/>
</dbReference>
<gene>
    <name evidence="1" type="ORF">RM609_05445</name>
</gene>
<sequence>MSDPMRRTRGEELLLARISAAAGRQRLGRRRATYTAAARTARTAHAKALLAPGIRGLLALVRHGGSAGAGAANARDAARLDLYENGLTVAVKGRIHVVRYDTTAVFRTEPARAGDTGHASAACALTDVDGERVVLRYGPERGEAPEWWSGIEQGVILAQLPRALAALARGERLAFGAVRLTGEEIGWGEVRARWPRVRRLWTGPGAVRLDVDGTWHELGLTGPDIPNLFVLRALVERLGGDGAR</sequence>
<accession>A0ABU2SL71</accession>
<comment type="caution">
    <text evidence="1">The sequence shown here is derived from an EMBL/GenBank/DDBJ whole genome shotgun (WGS) entry which is preliminary data.</text>
</comment>
<organism evidence="1 2">
    <name type="scientific">Streptomyces hesseae</name>
    <dbReference type="NCBI Taxonomy" id="3075519"/>
    <lineage>
        <taxon>Bacteria</taxon>
        <taxon>Bacillati</taxon>
        <taxon>Actinomycetota</taxon>
        <taxon>Actinomycetes</taxon>
        <taxon>Kitasatosporales</taxon>
        <taxon>Streptomycetaceae</taxon>
        <taxon>Streptomyces</taxon>
    </lineage>
</organism>
<evidence type="ECO:0000313" key="1">
    <source>
        <dbReference type="EMBL" id="MDT0448530.1"/>
    </source>
</evidence>
<evidence type="ECO:0008006" key="3">
    <source>
        <dbReference type="Google" id="ProtNLM"/>
    </source>
</evidence>
<dbReference type="RefSeq" id="WP_311608345.1">
    <property type="nucleotide sequence ID" value="NZ_JAVRFI010000002.1"/>
</dbReference>
<evidence type="ECO:0000313" key="2">
    <source>
        <dbReference type="Proteomes" id="UP001180531"/>
    </source>
</evidence>
<proteinExistence type="predicted"/>
<dbReference type="Proteomes" id="UP001180531">
    <property type="component" value="Unassembled WGS sequence"/>
</dbReference>
<protein>
    <recommendedName>
        <fullName evidence="3">PE-PGRS family protein</fullName>
    </recommendedName>
</protein>
<name>A0ABU2SL71_9ACTN</name>
<keyword evidence="2" id="KW-1185">Reference proteome</keyword>
<reference evidence="1" key="1">
    <citation type="submission" date="2024-05" db="EMBL/GenBank/DDBJ databases">
        <title>30 novel species of actinomycetes from the DSMZ collection.</title>
        <authorList>
            <person name="Nouioui I."/>
        </authorList>
    </citation>
    <scope>NUCLEOTIDE SEQUENCE</scope>
    <source>
        <strain evidence="1">DSM 40473</strain>
    </source>
</reference>